<dbReference type="InParanoid" id="M4BM99"/>
<proteinExistence type="predicted"/>
<keyword evidence="2" id="KW-1185">Reference proteome</keyword>
<name>M4BM99_HYAAE</name>
<reference evidence="2" key="1">
    <citation type="journal article" date="2010" name="Science">
        <title>Signatures of adaptation to obligate biotrophy in the Hyaloperonospora arabidopsidis genome.</title>
        <authorList>
            <person name="Baxter L."/>
            <person name="Tripathy S."/>
            <person name="Ishaque N."/>
            <person name="Boot N."/>
            <person name="Cabral A."/>
            <person name="Kemen E."/>
            <person name="Thines M."/>
            <person name="Ah-Fong A."/>
            <person name="Anderson R."/>
            <person name="Badejoko W."/>
            <person name="Bittner-Eddy P."/>
            <person name="Boore J.L."/>
            <person name="Chibucos M.C."/>
            <person name="Coates M."/>
            <person name="Dehal P."/>
            <person name="Delehaunty K."/>
            <person name="Dong S."/>
            <person name="Downton P."/>
            <person name="Dumas B."/>
            <person name="Fabro G."/>
            <person name="Fronick C."/>
            <person name="Fuerstenberg S.I."/>
            <person name="Fulton L."/>
            <person name="Gaulin E."/>
            <person name="Govers F."/>
            <person name="Hughes L."/>
            <person name="Humphray S."/>
            <person name="Jiang R.H."/>
            <person name="Judelson H."/>
            <person name="Kamoun S."/>
            <person name="Kyung K."/>
            <person name="Meijer H."/>
            <person name="Minx P."/>
            <person name="Morris P."/>
            <person name="Nelson J."/>
            <person name="Phuntumart V."/>
            <person name="Qutob D."/>
            <person name="Rehmany A."/>
            <person name="Rougon-Cardoso A."/>
            <person name="Ryden P."/>
            <person name="Torto-Alalibo T."/>
            <person name="Studholme D."/>
            <person name="Wang Y."/>
            <person name="Win J."/>
            <person name="Wood J."/>
            <person name="Clifton S.W."/>
            <person name="Rogers J."/>
            <person name="Van den Ackerveken G."/>
            <person name="Jones J.D."/>
            <person name="McDowell J.M."/>
            <person name="Beynon J."/>
            <person name="Tyler B.M."/>
        </authorList>
    </citation>
    <scope>NUCLEOTIDE SEQUENCE [LARGE SCALE GENOMIC DNA]</scope>
    <source>
        <strain evidence="2">Emoy2</strain>
    </source>
</reference>
<accession>M4BM99</accession>
<sequence length="82" mass="9578">MRSSLSLQSLYGNRRSIEQRSTSQEGYLPKKCLQKHPASSRALYRYPVKWAQGRLIFTNSYNFVNNVVKVQRCGSKPQLKWL</sequence>
<evidence type="ECO:0000313" key="2">
    <source>
        <dbReference type="Proteomes" id="UP000011713"/>
    </source>
</evidence>
<organism evidence="1 2">
    <name type="scientific">Hyaloperonospora arabidopsidis (strain Emoy2)</name>
    <name type="common">Downy mildew agent</name>
    <name type="synonym">Peronospora arabidopsidis</name>
    <dbReference type="NCBI Taxonomy" id="559515"/>
    <lineage>
        <taxon>Eukaryota</taxon>
        <taxon>Sar</taxon>
        <taxon>Stramenopiles</taxon>
        <taxon>Oomycota</taxon>
        <taxon>Peronosporomycetes</taxon>
        <taxon>Peronosporales</taxon>
        <taxon>Peronosporaceae</taxon>
        <taxon>Hyaloperonospora</taxon>
    </lineage>
</organism>
<evidence type="ECO:0000313" key="1">
    <source>
        <dbReference type="EnsemblProtists" id="HpaP807536"/>
    </source>
</evidence>
<dbReference type="EMBL" id="JH598412">
    <property type="status" value="NOT_ANNOTATED_CDS"/>
    <property type="molecule type" value="Genomic_DNA"/>
</dbReference>
<dbReference type="HOGENOM" id="CLU_2563323_0_0_1"/>
<reference evidence="1" key="2">
    <citation type="submission" date="2015-06" db="UniProtKB">
        <authorList>
            <consortium name="EnsemblProtists"/>
        </authorList>
    </citation>
    <scope>IDENTIFICATION</scope>
    <source>
        <strain evidence="1">Emoy2</strain>
    </source>
</reference>
<protein>
    <submittedName>
        <fullName evidence="1">Uncharacterized protein</fullName>
    </submittedName>
</protein>
<dbReference type="VEuPathDB" id="FungiDB:HpaG807536"/>
<dbReference type="Proteomes" id="UP000011713">
    <property type="component" value="Unassembled WGS sequence"/>
</dbReference>
<dbReference type="AlphaFoldDB" id="M4BM99"/>
<dbReference type="EnsemblProtists" id="HpaT807536">
    <property type="protein sequence ID" value="HpaP807536"/>
    <property type="gene ID" value="HpaG807536"/>
</dbReference>